<proteinExistence type="predicted"/>
<evidence type="ECO:0000259" key="1">
    <source>
        <dbReference type="PROSITE" id="PS50213"/>
    </source>
</evidence>
<reference evidence="2" key="1">
    <citation type="journal article" date="2021" name="Proc. Natl. Acad. Sci. U.S.A.">
        <title>Three genomes in the algal genus Volvox reveal the fate of a haploid sex-determining region after a transition to homothallism.</title>
        <authorList>
            <person name="Yamamoto K."/>
            <person name="Hamaji T."/>
            <person name="Kawai-Toyooka H."/>
            <person name="Matsuzaki R."/>
            <person name="Takahashi F."/>
            <person name="Nishimura Y."/>
            <person name="Kawachi M."/>
            <person name="Noguchi H."/>
            <person name="Minakuchi Y."/>
            <person name="Umen J.G."/>
            <person name="Toyoda A."/>
            <person name="Nozaki H."/>
        </authorList>
    </citation>
    <scope>NUCLEOTIDE SEQUENCE</scope>
    <source>
        <strain evidence="2">NIES-3786</strain>
    </source>
</reference>
<feature type="domain" description="FAS1" evidence="1">
    <location>
        <begin position="76"/>
        <end position="224"/>
    </location>
</feature>
<organism evidence="2 3">
    <name type="scientific">Volvox reticuliferus</name>
    <dbReference type="NCBI Taxonomy" id="1737510"/>
    <lineage>
        <taxon>Eukaryota</taxon>
        <taxon>Viridiplantae</taxon>
        <taxon>Chlorophyta</taxon>
        <taxon>core chlorophytes</taxon>
        <taxon>Chlorophyceae</taxon>
        <taxon>CS clade</taxon>
        <taxon>Chlamydomonadales</taxon>
        <taxon>Volvocaceae</taxon>
        <taxon>Volvox</taxon>
    </lineage>
</organism>
<evidence type="ECO:0000313" key="2">
    <source>
        <dbReference type="EMBL" id="GIL72889.1"/>
    </source>
</evidence>
<dbReference type="SMART" id="SM00554">
    <property type="entry name" value="FAS1"/>
    <property type="match status" value="1"/>
</dbReference>
<keyword evidence="3" id="KW-1185">Reference proteome</keyword>
<dbReference type="EMBL" id="BNCP01000004">
    <property type="protein sequence ID" value="GIL72889.1"/>
    <property type="molecule type" value="Genomic_DNA"/>
</dbReference>
<dbReference type="AlphaFoldDB" id="A0A8J4C0A4"/>
<feature type="non-terminal residue" evidence="2">
    <location>
        <position position="226"/>
    </location>
</feature>
<dbReference type="GO" id="GO:0005615">
    <property type="term" value="C:extracellular space"/>
    <property type="evidence" value="ECO:0007669"/>
    <property type="project" value="TreeGrafter"/>
</dbReference>
<name>A0A8J4C0A4_9CHLO</name>
<accession>A0A8J4C0A4</accession>
<dbReference type="Pfam" id="PF02469">
    <property type="entry name" value="Fasciclin"/>
    <property type="match status" value="1"/>
</dbReference>
<dbReference type="OrthoDB" id="545133at2759"/>
<dbReference type="Gene3D" id="2.30.180.10">
    <property type="entry name" value="FAS1 domain"/>
    <property type="match status" value="1"/>
</dbReference>
<dbReference type="Proteomes" id="UP000747110">
    <property type="component" value="Unassembled WGS sequence"/>
</dbReference>
<dbReference type="InterPro" id="IPR000782">
    <property type="entry name" value="FAS1_domain"/>
</dbReference>
<comment type="caution">
    <text evidence="2">The sequence shown here is derived from an EMBL/GenBank/DDBJ whole genome shotgun (WGS) entry which is preliminary data.</text>
</comment>
<dbReference type="PANTHER" id="PTHR10900">
    <property type="entry name" value="PERIOSTIN-RELATED"/>
    <property type="match status" value="1"/>
</dbReference>
<dbReference type="PROSITE" id="PS50213">
    <property type="entry name" value="FAS1"/>
    <property type="match status" value="1"/>
</dbReference>
<dbReference type="InterPro" id="IPR050904">
    <property type="entry name" value="Adhesion/Biosynth-related"/>
</dbReference>
<protein>
    <recommendedName>
        <fullName evidence="1">FAS1 domain-containing protein</fullName>
    </recommendedName>
</protein>
<dbReference type="InterPro" id="IPR036378">
    <property type="entry name" value="FAS1_dom_sf"/>
</dbReference>
<sequence>DMSTRAKEMLETFEERSVFVVAVDALSAGAGATGAVTESEDNAGGTTRSIAAAAVEIMTFDISSAQKRSRTSADEYDTPADYICSSNDLKTLCQVIKAAGNGEGATALKGGTVIETVFAPTDDAFDRDSKTVASRLNLKDFSDIYTSPTEADRLLRYLIVPNQALLSSAFKSGAEYQNLMKKDLQYETAWLTNQVYVDGSRRAEIKVKDIRAGQAVVHVVNRVPYP</sequence>
<evidence type="ECO:0000313" key="3">
    <source>
        <dbReference type="Proteomes" id="UP000747110"/>
    </source>
</evidence>
<gene>
    <name evidence="2" type="ORF">Vretifemale_3172</name>
</gene>
<dbReference type="SUPFAM" id="SSF82153">
    <property type="entry name" value="FAS1 domain"/>
    <property type="match status" value="1"/>
</dbReference>
<dbReference type="PANTHER" id="PTHR10900:SF77">
    <property type="entry name" value="FI19380P1"/>
    <property type="match status" value="1"/>
</dbReference>